<organism evidence="2 3">
    <name type="scientific">Shewanella nanhaiensis</name>
    <dbReference type="NCBI Taxonomy" id="2864872"/>
    <lineage>
        <taxon>Bacteria</taxon>
        <taxon>Pseudomonadati</taxon>
        <taxon>Pseudomonadota</taxon>
        <taxon>Gammaproteobacteria</taxon>
        <taxon>Alteromonadales</taxon>
        <taxon>Shewanellaceae</taxon>
        <taxon>Shewanella</taxon>
    </lineage>
</organism>
<keyword evidence="1" id="KW-0732">Signal</keyword>
<dbReference type="RefSeq" id="WP_220109351.1">
    <property type="nucleotide sequence ID" value="NZ_JAHZST010000005.1"/>
</dbReference>
<comment type="caution">
    <text evidence="2">The sequence shown here is derived from an EMBL/GenBank/DDBJ whole genome shotgun (WGS) entry which is preliminary data.</text>
</comment>
<proteinExistence type="predicted"/>
<dbReference type="EMBL" id="JAHZST010000005">
    <property type="protein sequence ID" value="MBW8183768.1"/>
    <property type="molecule type" value="Genomic_DNA"/>
</dbReference>
<name>A0ABS7E2A2_9GAMM</name>
<dbReference type="Proteomes" id="UP001195963">
    <property type="component" value="Unassembled WGS sequence"/>
</dbReference>
<accession>A0ABS7E2A2</accession>
<reference evidence="2 3" key="1">
    <citation type="submission" date="2021-07" db="EMBL/GenBank/DDBJ databases">
        <title>Shewanella sp. nov, isolated from SCS.</title>
        <authorList>
            <person name="Cao W.R."/>
        </authorList>
    </citation>
    <scope>NUCLEOTIDE SEQUENCE [LARGE SCALE GENOMIC DNA]</scope>
    <source>
        <strain evidence="2 3">NR704-98</strain>
    </source>
</reference>
<protein>
    <submittedName>
        <fullName evidence="2">Uncharacterized protein</fullName>
    </submittedName>
</protein>
<evidence type="ECO:0000256" key="1">
    <source>
        <dbReference type="SAM" id="SignalP"/>
    </source>
</evidence>
<keyword evidence="3" id="KW-1185">Reference proteome</keyword>
<gene>
    <name evidence="2" type="ORF">K0625_08800</name>
</gene>
<evidence type="ECO:0000313" key="3">
    <source>
        <dbReference type="Proteomes" id="UP001195963"/>
    </source>
</evidence>
<feature type="chain" id="PRO_5045482619" evidence="1">
    <location>
        <begin position="36"/>
        <end position="150"/>
    </location>
</feature>
<sequence>MLNFVSQRSDSFFHLTGKSLLLVPVTLFLSATAMATESPSEAELAFNKEVLECASYYQISSNVIVNMDAPQMKPVGERLLNSSKKAVALAEQYQSKEAVEKQLSAIKEKQLATLPNGKSLGPLMSKYKVACQSLLSEPQTRLDYWIMATM</sequence>
<feature type="signal peptide" evidence="1">
    <location>
        <begin position="1"/>
        <end position="35"/>
    </location>
</feature>
<evidence type="ECO:0000313" key="2">
    <source>
        <dbReference type="EMBL" id="MBW8183768.1"/>
    </source>
</evidence>